<dbReference type="InterPro" id="IPR005080">
    <property type="entry name" value="Peptidase_A25"/>
</dbReference>
<sequence>MNMRTDLALENQEDLSQRGIKEDGVKVDVVESLKNVIYTKVQITDPKGEKAMGKPIGNYITIEMKDTEDEAIELSKLLAKAIKELILVETNENFTTLVVGLGNWNITPDALGPQVVSKLMITKHLFKEARELISHEMSQVCAISPGVLGITGIESSEIIRGVINNVKPDLIIAIDALTSRKIERICSTIQITDIGIIPGSGVNNSRKALNKESLGVPVIAIGVPTVVDAATIANDTIDMLIDRMMDETSSGHEFYKMLSDIDKEEKEFLIKDLLRPHVGNLFVTPNFVDQEIADLSNIIADGINLALHPHMDIEEINSYIH</sequence>
<evidence type="ECO:0000256" key="3">
    <source>
        <dbReference type="ARBA" id="ARBA00023145"/>
    </source>
</evidence>
<keyword evidence="2 4" id="KW-0378">Hydrolase</keyword>
<evidence type="ECO:0000256" key="2">
    <source>
        <dbReference type="ARBA" id="ARBA00022801"/>
    </source>
</evidence>
<keyword evidence="6" id="KW-1185">Reference proteome</keyword>
<dbReference type="Pfam" id="PF03418">
    <property type="entry name" value="Peptidase_A25"/>
    <property type="match status" value="1"/>
</dbReference>
<dbReference type="InterPro" id="IPR023430">
    <property type="entry name" value="Pept_HybD-like_dom_sf"/>
</dbReference>
<evidence type="ECO:0000256" key="1">
    <source>
        <dbReference type="ARBA" id="ARBA00022670"/>
    </source>
</evidence>
<organism evidence="5 6">
    <name type="scientific">Alkalibaculum bacchi</name>
    <dbReference type="NCBI Taxonomy" id="645887"/>
    <lineage>
        <taxon>Bacteria</taxon>
        <taxon>Bacillati</taxon>
        <taxon>Bacillota</taxon>
        <taxon>Clostridia</taxon>
        <taxon>Eubacteriales</taxon>
        <taxon>Eubacteriaceae</taxon>
        <taxon>Alkalibaculum</taxon>
    </lineage>
</organism>
<dbReference type="Proteomes" id="UP000253490">
    <property type="component" value="Unassembled WGS sequence"/>
</dbReference>
<dbReference type="GO" id="GO:0006508">
    <property type="term" value="P:proteolysis"/>
    <property type="evidence" value="ECO:0007669"/>
    <property type="project" value="UniProtKB-UniRule"/>
</dbReference>
<feature type="chain" id="PRO_5023343854" description="Germination protease" evidence="4">
    <location>
        <begin position="7"/>
        <end position="321"/>
    </location>
</feature>
<dbReference type="NCBIfam" id="TIGR01441">
    <property type="entry name" value="GPR"/>
    <property type="match status" value="1"/>
</dbReference>
<comment type="caution">
    <text evidence="5">The sequence shown here is derived from an EMBL/GenBank/DDBJ whole genome shotgun (WGS) entry which is preliminary data.</text>
</comment>
<comment type="catalytic activity">
    <reaction evidence="4">
        <text>Endopeptidase action with P4 Glu or Asp, P1 preferably Glu &gt; Asp, P1' hydrophobic and P2' Ala.</text>
        <dbReference type="EC" id="3.4.24.78"/>
    </reaction>
</comment>
<comment type="function">
    <text evidence="4">Initiates the rapid degradation of small, acid-soluble proteins during spore germination.</text>
</comment>
<dbReference type="GO" id="GO:0009847">
    <property type="term" value="P:spore germination"/>
    <property type="evidence" value="ECO:0007669"/>
    <property type="project" value="UniProtKB-UniRule"/>
</dbReference>
<keyword evidence="1 4" id="KW-0645">Protease</keyword>
<protein>
    <recommendedName>
        <fullName evidence="4">Germination protease</fullName>
        <ecNumber evidence="4">3.4.24.78</ecNumber>
    </recommendedName>
    <alternativeName>
        <fullName evidence="4">GPR endopeptidase</fullName>
    </alternativeName>
    <alternativeName>
        <fullName evidence="4">Germination proteinase</fullName>
    </alternativeName>
    <alternativeName>
        <fullName evidence="4">Spore protease</fullName>
    </alternativeName>
</protein>
<keyword evidence="3 4" id="KW-0865">Zymogen</keyword>
<evidence type="ECO:0000313" key="5">
    <source>
        <dbReference type="EMBL" id="RBP63891.1"/>
    </source>
</evidence>
<reference evidence="5 6" key="1">
    <citation type="submission" date="2018-06" db="EMBL/GenBank/DDBJ databases">
        <title>Genomic Encyclopedia of Type Strains, Phase IV (KMG-IV): sequencing the most valuable type-strain genomes for metagenomic binning, comparative biology and taxonomic classification.</title>
        <authorList>
            <person name="Goeker M."/>
        </authorList>
    </citation>
    <scope>NUCLEOTIDE SEQUENCE [LARGE SCALE GENOMIC DNA]</scope>
    <source>
        <strain evidence="5 6">DSM 22112</strain>
    </source>
</reference>
<dbReference type="AlphaFoldDB" id="A0A366I5X8"/>
<evidence type="ECO:0000313" key="6">
    <source>
        <dbReference type="Proteomes" id="UP000253490"/>
    </source>
</evidence>
<evidence type="ECO:0000256" key="4">
    <source>
        <dbReference type="HAMAP-Rule" id="MF_00626"/>
    </source>
</evidence>
<dbReference type="GO" id="GO:0004222">
    <property type="term" value="F:metalloendopeptidase activity"/>
    <property type="evidence" value="ECO:0007669"/>
    <property type="project" value="UniProtKB-UniRule"/>
</dbReference>
<accession>A0A366I5X8</accession>
<feature type="propeptide" id="PRO_5017091583" evidence="4">
    <location>
        <begin position="1"/>
        <end position="6"/>
    </location>
</feature>
<dbReference type="HAMAP" id="MF_00626">
    <property type="entry name" value="Germination_prot"/>
    <property type="match status" value="1"/>
</dbReference>
<comment type="PTM">
    <text evidence="4">Autoproteolytically processed. The inactive tetrameric zymogen termed p46 autoprocesses to a smaller form termed p41, which is active only during spore germination.</text>
</comment>
<dbReference type="SUPFAM" id="SSF53163">
    <property type="entry name" value="HybD-like"/>
    <property type="match status" value="1"/>
</dbReference>
<comment type="similarity">
    <text evidence="4">Belongs to the peptidase A25 family.</text>
</comment>
<dbReference type="PIRSF" id="PIRSF019549">
    <property type="entry name" value="Peptidase_A25"/>
    <property type="match status" value="1"/>
</dbReference>
<dbReference type="Gene3D" id="3.40.50.1450">
    <property type="entry name" value="HybD-like"/>
    <property type="match status" value="1"/>
</dbReference>
<gene>
    <name evidence="4" type="primary">gpr</name>
    <name evidence="5" type="ORF">DES36_109110</name>
</gene>
<dbReference type="EC" id="3.4.24.78" evidence="4"/>
<name>A0A366I5X8_9FIRM</name>
<dbReference type="EMBL" id="QNRX01000009">
    <property type="protein sequence ID" value="RBP63891.1"/>
    <property type="molecule type" value="Genomic_DNA"/>
</dbReference>
<proteinExistence type="inferred from homology"/>
<dbReference type="OrthoDB" id="9777293at2"/>
<comment type="subunit">
    <text evidence="4">Homotetramer.</text>
</comment>
<dbReference type="RefSeq" id="WP_113920759.1">
    <property type="nucleotide sequence ID" value="NZ_QNRX01000009.1"/>
</dbReference>